<dbReference type="NCBIfam" id="TIGR03064">
    <property type="entry name" value="sortase_srtB"/>
    <property type="match status" value="1"/>
</dbReference>
<feature type="active site" description="Proton donor/acceptor" evidence="2">
    <location>
        <position position="138"/>
    </location>
</feature>
<dbReference type="InterPro" id="IPR023365">
    <property type="entry name" value="Sortase_dom-sf"/>
</dbReference>
<evidence type="ECO:0000313" key="4">
    <source>
        <dbReference type="EMBL" id="MBC3889638.1"/>
    </source>
</evidence>
<comment type="caution">
    <text evidence="4">The sequence shown here is derived from an EMBL/GenBank/DDBJ whole genome shotgun (WGS) entry which is preliminary data.</text>
</comment>
<feature type="transmembrane region" description="Helical" evidence="3">
    <location>
        <begin position="21"/>
        <end position="41"/>
    </location>
</feature>
<keyword evidence="3" id="KW-0472">Membrane</keyword>
<keyword evidence="3" id="KW-1133">Transmembrane helix</keyword>
<dbReference type="SUPFAM" id="SSF63817">
    <property type="entry name" value="Sortase"/>
    <property type="match status" value="1"/>
</dbReference>
<keyword evidence="5" id="KW-1185">Reference proteome</keyword>
<name>A0A923KXQ0_9FIRM</name>
<dbReference type="GO" id="GO:0016787">
    <property type="term" value="F:hydrolase activity"/>
    <property type="evidence" value="ECO:0007669"/>
    <property type="project" value="UniProtKB-KW"/>
</dbReference>
<dbReference type="CDD" id="cd05826">
    <property type="entry name" value="Sortase_B"/>
    <property type="match status" value="1"/>
</dbReference>
<accession>A0A923KXQ0</accession>
<dbReference type="AlphaFoldDB" id="A0A923KXQ0"/>
<evidence type="ECO:0000313" key="5">
    <source>
        <dbReference type="Proteomes" id="UP000616595"/>
    </source>
</evidence>
<gene>
    <name evidence="4" type="primary">srtB</name>
    <name evidence="4" type="ORF">GH810_15115</name>
</gene>
<dbReference type="InterPro" id="IPR009835">
    <property type="entry name" value="SrtB"/>
</dbReference>
<evidence type="ECO:0000256" key="2">
    <source>
        <dbReference type="PIRSR" id="PIRSR605754-1"/>
    </source>
</evidence>
<protein>
    <submittedName>
        <fullName evidence="4">Class B sortase</fullName>
        <ecNumber evidence="4">3.4.22.71</ecNumber>
    </submittedName>
</protein>
<dbReference type="EMBL" id="WJBD01000022">
    <property type="protein sequence ID" value="MBC3889638.1"/>
    <property type="molecule type" value="Genomic_DNA"/>
</dbReference>
<dbReference type="Proteomes" id="UP000616595">
    <property type="component" value="Unassembled WGS sequence"/>
</dbReference>
<dbReference type="InterPro" id="IPR005754">
    <property type="entry name" value="Sortase"/>
</dbReference>
<evidence type="ECO:0000256" key="1">
    <source>
        <dbReference type="ARBA" id="ARBA00022801"/>
    </source>
</evidence>
<dbReference type="Gene3D" id="2.40.260.10">
    <property type="entry name" value="Sortase"/>
    <property type="match status" value="1"/>
</dbReference>
<dbReference type="OrthoDB" id="9806013at2"/>
<dbReference type="Pfam" id="PF04203">
    <property type="entry name" value="Sortase"/>
    <property type="match status" value="1"/>
</dbReference>
<proteinExistence type="predicted"/>
<feature type="active site" description="Acyl-thioester intermediate" evidence="2">
    <location>
        <position position="231"/>
    </location>
</feature>
<evidence type="ECO:0000256" key="3">
    <source>
        <dbReference type="SAM" id="Phobius"/>
    </source>
</evidence>
<organism evidence="4 5">
    <name type="scientific">Acetobacterium paludosum</name>
    <dbReference type="NCBI Taxonomy" id="52693"/>
    <lineage>
        <taxon>Bacteria</taxon>
        <taxon>Bacillati</taxon>
        <taxon>Bacillota</taxon>
        <taxon>Clostridia</taxon>
        <taxon>Eubacteriales</taxon>
        <taxon>Eubacteriaceae</taxon>
        <taxon>Acetobacterium</taxon>
    </lineage>
</organism>
<keyword evidence="1 4" id="KW-0378">Hydrolase</keyword>
<keyword evidence="3" id="KW-0812">Transmembrane</keyword>
<dbReference type="EC" id="3.4.22.71" evidence="4"/>
<sequence>MNKKILLEVIMIAQNSNHKMKVIVGTMLIIVALCCISYFLYPIITQNLEKNKIIAVAQASETNQNDRIDFNGLLAINSQTIGWIQVDGTPLEYPVVQTDNNDYYLHHNFSNEDSIEGTIFLDCVCNTEFTRNNVLYGHYMTNESMFGSLWRYQEQSYFTEHPIVKFDRPGDPGDWEIFSAYITDADYDYRQPEFNNDTEFLNYMNRLKSLSLYDTGVVVNPTDEVLTLSTCIYTFDNARFVVNARKIK</sequence>
<reference evidence="4" key="2">
    <citation type="submission" date="2020-10" db="EMBL/GenBank/DDBJ databases">
        <title>Comparative genomics of the Acetobacterium genus.</title>
        <authorList>
            <person name="Marshall C."/>
            <person name="May H."/>
            <person name="Norman S."/>
        </authorList>
    </citation>
    <scope>NUCLEOTIDE SEQUENCE</scope>
    <source>
        <strain evidence="4">DER-2019</strain>
    </source>
</reference>
<reference evidence="4" key="1">
    <citation type="submission" date="2019-10" db="EMBL/GenBank/DDBJ databases">
        <authorList>
            <person name="Ross D.E."/>
            <person name="Gulliver D."/>
        </authorList>
    </citation>
    <scope>NUCLEOTIDE SEQUENCE</scope>
    <source>
        <strain evidence="4">DER-2019</strain>
    </source>
</reference>